<dbReference type="Proteomes" id="UP000293342">
    <property type="component" value="Unassembled WGS sequence"/>
</dbReference>
<dbReference type="SFLD" id="SFLDG00179">
    <property type="entry name" value="mandelate_racemase"/>
    <property type="match status" value="1"/>
</dbReference>
<dbReference type="SMART" id="SM00922">
    <property type="entry name" value="MR_MLE"/>
    <property type="match status" value="1"/>
</dbReference>
<dbReference type="InterPro" id="IPR036849">
    <property type="entry name" value="Enolase-like_C_sf"/>
</dbReference>
<dbReference type="Gene3D" id="3.20.20.120">
    <property type="entry name" value="Enolase-like C-terminal domain"/>
    <property type="match status" value="1"/>
</dbReference>
<organism evidence="3 4">
    <name type="scientific">Kribbella capetownensis</name>
    <dbReference type="NCBI Taxonomy" id="1572659"/>
    <lineage>
        <taxon>Bacteria</taxon>
        <taxon>Bacillati</taxon>
        <taxon>Actinomycetota</taxon>
        <taxon>Actinomycetes</taxon>
        <taxon>Propionibacteriales</taxon>
        <taxon>Kribbellaceae</taxon>
        <taxon>Kribbella</taxon>
    </lineage>
</organism>
<keyword evidence="4" id="KW-1185">Reference proteome</keyword>
<proteinExistence type="predicted"/>
<dbReference type="InterPro" id="IPR013341">
    <property type="entry name" value="Mandelate_racemase_N_dom"/>
</dbReference>
<dbReference type="AlphaFoldDB" id="A0A4R0JPY8"/>
<accession>A0A4R0JPY8</accession>
<dbReference type="InterPro" id="IPR013342">
    <property type="entry name" value="Mandelate_racemase_C"/>
</dbReference>
<dbReference type="Gene3D" id="3.30.390.10">
    <property type="entry name" value="Enolase-like, N-terminal domain"/>
    <property type="match status" value="1"/>
</dbReference>
<sequence>METIRPRIQPNLMFLRLHTDDGRIGLGESFFGARAVEAYIHESAAEVVLQAEDPTPEAMALALTPYLGFQGAGAEVRGNAAVDLALWDLLGQYAGLPLAALLGGPVRTSVPIYNTCAGPGYIGSSTRQRSDNWGIPDAADEQRPYEDLEAFMTRPAALARELFDEGIGGLKVWPFDQAAEATGGLTIGPDDLQRGLAVIEAIRSEVGMDMNLMVELHGLWSRRAATTIMEALTPYRPYWVEDPMRSDAVDALQVLASSVDVPIACGETAVGRRGFATLVQSGAIDVATLDVQWTGGLTEARKVASLADTYGIPIAPHDCTGPASLAACTHLTLASPNGLIQETVRAFLRTWYTDLVEGLPEIADGRITISDAPGHGVRLRPGLAESDTVERIITRR</sequence>
<dbReference type="PANTHER" id="PTHR48080:SF2">
    <property type="entry name" value="D-GALACTONATE DEHYDRATASE"/>
    <property type="match status" value="1"/>
</dbReference>
<dbReference type="Pfam" id="PF13378">
    <property type="entry name" value="MR_MLE_C"/>
    <property type="match status" value="1"/>
</dbReference>
<name>A0A4R0JPY8_9ACTN</name>
<dbReference type="SUPFAM" id="SSF54826">
    <property type="entry name" value="Enolase N-terminal domain-like"/>
    <property type="match status" value="1"/>
</dbReference>
<evidence type="ECO:0000259" key="2">
    <source>
        <dbReference type="SMART" id="SM00922"/>
    </source>
</evidence>
<dbReference type="SFLD" id="SFLDS00001">
    <property type="entry name" value="Enolase"/>
    <property type="match status" value="1"/>
</dbReference>
<dbReference type="Pfam" id="PF02746">
    <property type="entry name" value="MR_MLE_N"/>
    <property type="match status" value="1"/>
</dbReference>
<dbReference type="PANTHER" id="PTHR48080">
    <property type="entry name" value="D-GALACTONATE DEHYDRATASE-RELATED"/>
    <property type="match status" value="1"/>
</dbReference>
<dbReference type="InterPro" id="IPR034593">
    <property type="entry name" value="DgoD-like"/>
</dbReference>
<comment type="caution">
    <text evidence="3">The sequence shown here is derived from an EMBL/GenBank/DDBJ whole genome shotgun (WGS) entry which is preliminary data.</text>
</comment>
<dbReference type="SUPFAM" id="SSF51604">
    <property type="entry name" value="Enolase C-terminal domain-like"/>
    <property type="match status" value="1"/>
</dbReference>
<feature type="domain" description="Mandelate racemase/muconate lactonizing enzyme C-terminal" evidence="2">
    <location>
        <begin position="155"/>
        <end position="262"/>
    </location>
</feature>
<dbReference type="InterPro" id="IPR029065">
    <property type="entry name" value="Enolase_C-like"/>
</dbReference>
<dbReference type="InterPro" id="IPR029017">
    <property type="entry name" value="Enolase-like_N"/>
</dbReference>
<gene>
    <name evidence="3" type="ORF">E0H75_20020</name>
</gene>
<evidence type="ECO:0000256" key="1">
    <source>
        <dbReference type="ARBA" id="ARBA00023239"/>
    </source>
</evidence>
<protein>
    <submittedName>
        <fullName evidence="3">Mandelate racemase/muconate lactonizing enzyme family protein</fullName>
    </submittedName>
</protein>
<dbReference type="OrthoDB" id="5168231at2"/>
<dbReference type="RefSeq" id="WP_131515095.1">
    <property type="nucleotide sequence ID" value="NZ_SJKD01000004.1"/>
</dbReference>
<dbReference type="EMBL" id="SJKD01000004">
    <property type="protein sequence ID" value="TCC48859.1"/>
    <property type="molecule type" value="Genomic_DNA"/>
</dbReference>
<dbReference type="CDD" id="cd03316">
    <property type="entry name" value="MR_like"/>
    <property type="match status" value="1"/>
</dbReference>
<keyword evidence="1" id="KW-0456">Lyase</keyword>
<dbReference type="GO" id="GO:0016829">
    <property type="term" value="F:lyase activity"/>
    <property type="evidence" value="ECO:0007669"/>
    <property type="project" value="UniProtKB-KW"/>
</dbReference>
<evidence type="ECO:0000313" key="4">
    <source>
        <dbReference type="Proteomes" id="UP000293342"/>
    </source>
</evidence>
<evidence type="ECO:0000313" key="3">
    <source>
        <dbReference type="EMBL" id="TCC48859.1"/>
    </source>
</evidence>
<reference evidence="3 4" key="1">
    <citation type="submission" date="2019-02" db="EMBL/GenBank/DDBJ databases">
        <title>Kribbella capetownensis sp. nov. and Kribbella speibonae sp. nov., isolated from soil.</title>
        <authorList>
            <person name="Curtis S.M."/>
            <person name="Norton I."/>
            <person name="Everest G.J."/>
            <person name="Meyers P.R."/>
        </authorList>
    </citation>
    <scope>NUCLEOTIDE SEQUENCE [LARGE SCALE GENOMIC DNA]</scope>
    <source>
        <strain evidence="3 4">YM53</strain>
    </source>
</reference>